<evidence type="ECO:0000313" key="11">
    <source>
        <dbReference type="Proteomes" id="UP000230750"/>
    </source>
</evidence>
<comment type="subcellular location">
    <subcellularLocation>
        <location evidence="1">Cytoplasm</location>
    </subcellularLocation>
    <subcellularLocation>
        <location evidence="6">Postsynaptic density</location>
    </subcellularLocation>
</comment>
<dbReference type="SMART" id="SM00461">
    <property type="entry name" value="WH1"/>
    <property type="match status" value="1"/>
</dbReference>
<dbReference type="AlphaFoldDB" id="A0A2G8JPH8"/>
<keyword evidence="2" id="KW-0963">Cytoplasm</keyword>
<proteinExistence type="inferred from homology"/>
<reference evidence="10 11" key="1">
    <citation type="journal article" date="2017" name="PLoS Biol.">
        <title>The sea cucumber genome provides insights into morphological evolution and visceral regeneration.</title>
        <authorList>
            <person name="Zhang X."/>
            <person name="Sun L."/>
            <person name="Yuan J."/>
            <person name="Sun Y."/>
            <person name="Gao Y."/>
            <person name="Zhang L."/>
            <person name="Li S."/>
            <person name="Dai H."/>
            <person name="Hamel J.F."/>
            <person name="Liu C."/>
            <person name="Yu Y."/>
            <person name="Liu S."/>
            <person name="Lin W."/>
            <person name="Guo K."/>
            <person name="Jin S."/>
            <person name="Xu P."/>
            <person name="Storey K.B."/>
            <person name="Huan P."/>
            <person name="Zhang T."/>
            <person name="Zhou Y."/>
            <person name="Zhang J."/>
            <person name="Lin C."/>
            <person name="Li X."/>
            <person name="Xing L."/>
            <person name="Huo D."/>
            <person name="Sun M."/>
            <person name="Wang L."/>
            <person name="Mercier A."/>
            <person name="Li F."/>
            <person name="Yang H."/>
            <person name="Xiang J."/>
        </authorList>
    </citation>
    <scope>NUCLEOTIDE SEQUENCE [LARGE SCALE GENOMIC DNA]</scope>
    <source>
        <strain evidence="10">Shaxun</strain>
        <tissue evidence="10">Muscle</tissue>
    </source>
</reference>
<dbReference type="GO" id="GO:0014069">
    <property type="term" value="C:postsynaptic density"/>
    <property type="evidence" value="ECO:0007669"/>
    <property type="project" value="UniProtKB-SubCell"/>
</dbReference>
<evidence type="ECO:0000256" key="3">
    <source>
        <dbReference type="ARBA" id="ARBA00023018"/>
    </source>
</evidence>
<gene>
    <name evidence="10" type="ORF">BSL78_25545</name>
</gene>
<dbReference type="InterPro" id="IPR000697">
    <property type="entry name" value="WH1/EVH1_dom"/>
</dbReference>
<dbReference type="InterPro" id="IPR044100">
    <property type="entry name" value="Homer_EVH1"/>
</dbReference>
<feature type="domain" description="WH1" evidence="9">
    <location>
        <begin position="8"/>
        <end position="120"/>
    </location>
</feature>
<keyword evidence="3" id="KW-0770">Synapse</keyword>
<dbReference type="GO" id="GO:0007216">
    <property type="term" value="P:G protein-coupled glutamate receptor signaling pathway"/>
    <property type="evidence" value="ECO:0007669"/>
    <property type="project" value="InterPro"/>
</dbReference>
<dbReference type="InterPro" id="IPR011993">
    <property type="entry name" value="PH-like_dom_sf"/>
</dbReference>
<evidence type="ECO:0000256" key="7">
    <source>
        <dbReference type="SAM" id="Coils"/>
    </source>
</evidence>
<evidence type="ECO:0000256" key="1">
    <source>
        <dbReference type="ARBA" id="ARBA00004496"/>
    </source>
</evidence>
<dbReference type="Gene3D" id="2.30.29.30">
    <property type="entry name" value="Pleckstrin-homology domain (PH domain)/Phosphotyrosine-binding domain (PTB)"/>
    <property type="match status" value="1"/>
</dbReference>
<dbReference type="OrthoDB" id="9983798at2759"/>
<dbReference type="Proteomes" id="UP000230750">
    <property type="component" value="Unassembled WGS sequence"/>
</dbReference>
<protein>
    <submittedName>
        <fullName evidence="10">Putative homer protein-like 2 isoform X2</fullName>
    </submittedName>
</protein>
<keyword evidence="4 7" id="KW-0175">Coiled coil</keyword>
<evidence type="ECO:0000256" key="2">
    <source>
        <dbReference type="ARBA" id="ARBA00022490"/>
    </source>
</evidence>
<dbReference type="GO" id="GO:0035256">
    <property type="term" value="F:G protein-coupled glutamate receptor binding"/>
    <property type="evidence" value="ECO:0007669"/>
    <property type="project" value="InterPro"/>
</dbReference>
<feature type="coiled-coil region" evidence="7">
    <location>
        <begin position="295"/>
        <end position="322"/>
    </location>
</feature>
<dbReference type="PROSITE" id="PS50229">
    <property type="entry name" value="WH1"/>
    <property type="match status" value="1"/>
</dbReference>
<dbReference type="STRING" id="307972.A0A2G8JPH8"/>
<feature type="region of interest" description="Disordered" evidence="8">
    <location>
        <begin position="247"/>
        <end position="276"/>
    </location>
</feature>
<evidence type="ECO:0000256" key="6">
    <source>
        <dbReference type="ARBA" id="ARBA00034105"/>
    </source>
</evidence>
<comment type="similarity">
    <text evidence="5">Belongs to the Homer family.</text>
</comment>
<evidence type="ECO:0000256" key="8">
    <source>
        <dbReference type="SAM" id="MobiDB-lite"/>
    </source>
</evidence>
<dbReference type="SUPFAM" id="SSF50729">
    <property type="entry name" value="PH domain-like"/>
    <property type="match status" value="1"/>
</dbReference>
<dbReference type="GO" id="GO:0005737">
    <property type="term" value="C:cytoplasm"/>
    <property type="evidence" value="ECO:0007669"/>
    <property type="project" value="UniProtKB-SubCell"/>
</dbReference>
<dbReference type="PANTHER" id="PTHR10918">
    <property type="entry name" value="HOMER"/>
    <property type="match status" value="1"/>
</dbReference>
<evidence type="ECO:0000313" key="10">
    <source>
        <dbReference type="EMBL" id="PIK37620.1"/>
    </source>
</evidence>
<comment type="caution">
    <text evidence="10">The sequence shown here is derived from an EMBL/GenBank/DDBJ whole genome shotgun (WGS) entry which is preliminary data.</text>
</comment>
<accession>A0A2G8JPH8</accession>
<sequence>MNLTGAGARVAFEQPLFTSRAHVFQIDPVSKKSWLPASKQAVAVSFFFDNTRNSFRIISVDGSKAIINSIITTNMMFTKTSQKFGQWADSRANTVYGLGFGSEAELNKFVEKFNELKEAALAGGTDKKAAGEGKPLPNGVQEKETNGSPRNHARQPSGDASNPGVPILSTSDSQLKYENDRLKIALAQSSNNAKKWEAELQTLKNNNARLTTALQESTTNVEEWQKQLKLYKEDNTRLKLKIQELEGHVSDNPGSGSSDMEQRLSAMRVSHQAKEQEVTDLTRKLQDTLHIKQDNSRLQGELEELRQSKESLTAQVSELQAKVTATSEGKRVTSEQFQQLHSQLGNTLQQLNTIHQQMAKNAAIDI</sequence>
<dbReference type="CDD" id="cd01206">
    <property type="entry name" value="EVH1_Homer_Vesl"/>
    <property type="match status" value="1"/>
</dbReference>
<dbReference type="FunFam" id="2.30.29.30:FF:000014">
    <property type="entry name" value="Homer homolog 1 (Drosophila)"/>
    <property type="match status" value="1"/>
</dbReference>
<dbReference type="Pfam" id="PF00568">
    <property type="entry name" value="WH1"/>
    <property type="match status" value="1"/>
</dbReference>
<name>A0A2G8JPH8_STIJA</name>
<organism evidence="10 11">
    <name type="scientific">Stichopus japonicus</name>
    <name type="common">Sea cucumber</name>
    <dbReference type="NCBI Taxonomy" id="307972"/>
    <lineage>
        <taxon>Eukaryota</taxon>
        <taxon>Metazoa</taxon>
        <taxon>Echinodermata</taxon>
        <taxon>Eleutherozoa</taxon>
        <taxon>Echinozoa</taxon>
        <taxon>Holothuroidea</taxon>
        <taxon>Aspidochirotacea</taxon>
        <taxon>Aspidochirotida</taxon>
        <taxon>Stichopodidae</taxon>
        <taxon>Apostichopus</taxon>
    </lineage>
</organism>
<keyword evidence="11" id="KW-1185">Reference proteome</keyword>
<dbReference type="EMBL" id="MRZV01001474">
    <property type="protein sequence ID" value="PIK37620.1"/>
    <property type="molecule type" value="Genomic_DNA"/>
</dbReference>
<evidence type="ECO:0000256" key="5">
    <source>
        <dbReference type="ARBA" id="ARBA00023606"/>
    </source>
</evidence>
<dbReference type="InterPro" id="IPR045027">
    <property type="entry name" value="Homer"/>
</dbReference>
<evidence type="ECO:0000256" key="4">
    <source>
        <dbReference type="ARBA" id="ARBA00023054"/>
    </source>
</evidence>
<evidence type="ECO:0000259" key="9">
    <source>
        <dbReference type="PROSITE" id="PS50229"/>
    </source>
</evidence>
<feature type="region of interest" description="Disordered" evidence="8">
    <location>
        <begin position="124"/>
        <end position="170"/>
    </location>
</feature>